<sequence>MENFNLIISNIERHISLTDEQKTDFQSLVFERIYHKGQLLLRAGETCTNFAFVDKGCVKSYLIDEKGFEHILTIAVRDWWIADIRSYVTGTPGNLWIEAIENTKAIVLSRHNQEILFRKHPDFERYFRILTERGFAVSQQRIVERMSLSAEERFEKFIHQYPALLHQLSHQQIASYIDVTPSFFSRMLKKRKLK</sequence>
<evidence type="ECO:0000313" key="3">
    <source>
        <dbReference type="Proteomes" id="UP000184287"/>
    </source>
</evidence>
<dbReference type="Proteomes" id="UP000184287">
    <property type="component" value="Unassembled WGS sequence"/>
</dbReference>
<dbReference type="InterPro" id="IPR018490">
    <property type="entry name" value="cNMP-bd_dom_sf"/>
</dbReference>
<dbReference type="CDD" id="cd00038">
    <property type="entry name" value="CAP_ED"/>
    <property type="match status" value="1"/>
</dbReference>
<protein>
    <submittedName>
        <fullName evidence="2">cAMP-binding domain of CRP or a regulatory subunit of cAMP-dependent protein kinases</fullName>
    </submittedName>
</protein>
<dbReference type="STRING" id="288992.SAMN04488522_10720"/>
<organism evidence="2 3">
    <name type="scientific">Pedobacter caeni</name>
    <dbReference type="NCBI Taxonomy" id="288992"/>
    <lineage>
        <taxon>Bacteria</taxon>
        <taxon>Pseudomonadati</taxon>
        <taxon>Bacteroidota</taxon>
        <taxon>Sphingobacteriia</taxon>
        <taxon>Sphingobacteriales</taxon>
        <taxon>Sphingobacteriaceae</taxon>
        <taxon>Pedobacter</taxon>
    </lineage>
</organism>
<accession>A0A1M5M028</accession>
<dbReference type="OrthoDB" id="9152304at2"/>
<dbReference type="RefSeq" id="WP_073236816.1">
    <property type="nucleotide sequence ID" value="NZ_FQUQ01000007.1"/>
</dbReference>
<keyword evidence="2" id="KW-0418">Kinase</keyword>
<dbReference type="PROSITE" id="PS50042">
    <property type="entry name" value="CNMP_BINDING_3"/>
    <property type="match status" value="1"/>
</dbReference>
<dbReference type="Gene3D" id="2.60.120.10">
    <property type="entry name" value="Jelly Rolls"/>
    <property type="match status" value="1"/>
</dbReference>
<feature type="domain" description="Cyclic nucleotide-binding" evidence="1">
    <location>
        <begin position="16"/>
        <end position="110"/>
    </location>
</feature>
<proteinExistence type="predicted"/>
<dbReference type="Pfam" id="PF00027">
    <property type="entry name" value="cNMP_binding"/>
    <property type="match status" value="1"/>
</dbReference>
<dbReference type="SUPFAM" id="SSF51206">
    <property type="entry name" value="cAMP-binding domain-like"/>
    <property type="match status" value="1"/>
</dbReference>
<dbReference type="GO" id="GO:0016301">
    <property type="term" value="F:kinase activity"/>
    <property type="evidence" value="ECO:0007669"/>
    <property type="project" value="UniProtKB-KW"/>
</dbReference>
<gene>
    <name evidence="2" type="ORF">SAMN04488522_10720</name>
</gene>
<name>A0A1M5M028_9SPHI</name>
<keyword evidence="2" id="KW-0808">Transferase</keyword>
<dbReference type="EMBL" id="FQUQ01000007">
    <property type="protein sequence ID" value="SHG70692.1"/>
    <property type="molecule type" value="Genomic_DNA"/>
</dbReference>
<evidence type="ECO:0000313" key="2">
    <source>
        <dbReference type="EMBL" id="SHG70692.1"/>
    </source>
</evidence>
<dbReference type="AlphaFoldDB" id="A0A1M5M028"/>
<dbReference type="InterPro" id="IPR014710">
    <property type="entry name" value="RmlC-like_jellyroll"/>
</dbReference>
<evidence type="ECO:0000259" key="1">
    <source>
        <dbReference type="PROSITE" id="PS50042"/>
    </source>
</evidence>
<reference evidence="3" key="1">
    <citation type="submission" date="2016-11" db="EMBL/GenBank/DDBJ databases">
        <authorList>
            <person name="Varghese N."/>
            <person name="Submissions S."/>
        </authorList>
    </citation>
    <scope>NUCLEOTIDE SEQUENCE [LARGE SCALE GENOMIC DNA]</scope>
    <source>
        <strain evidence="3">DSM 16990</strain>
    </source>
</reference>
<keyword evidence="3" id="KW-1185">Reference proteome</keyword>
<dbReference type="InterPro" id="IPR000595">
    <property type="entry name" value="cNMP-bd_dom"/>
</dbReference>